<dbReference type="InterPro" id="IPR009078">
    <property type="entry name" value="Ferritin-like_SF"/>
</dbReference>
<dbReference type="InterPro" id="IPR003251">
    <property type="entry name" value="Rr_diiron-bd_dom"/>
</dbReference>
<protein>
    <recommendedName>
        <fullName evidence="1">Rubrerythrin diiron-binding domain-containing protein</fullName>
    </recommendedName>
</protein>
<dbReference type="SUPFAM" id="SSF47240">
    <property type="entry name" value="Ferritin-like"/>
    <property type="match status" value="1"/>
</dbReference>
<dbReference type="EMBL" id="LJUO01000181">
    <property type="protein sequence ID" value="KPK68159.1"/>
    <property type="molecule type" value="Genomic_DNA"/>
</dbReference>
<sequence length="174" mass="20118">MTESDSNVDVMREAIKLEINGRSFFEHAAEITHNDLGKKMFKKLAHDETAHLKTFGEIFAALVGKDSWQQAIDEEKNADSSLIDELKARVTKHEKQERASEVEAIRIGMELERKAIDFFTKSAQETDDVKHKDVFNQIADQERLHYDLLQAQYDSVTKSGFWFDVAEFRMDAKY</sequence>
<comment type="caution">
    <text evidence="2">The sequence shown here is derived from an EMBL/GenBank/DDBJ whole genome shotgun (WGS) entry which is preliminary data.</text>
</comment>
<dbReference type="PANTHER" id="PTHR33531:SF10">
    <property type="entry name" value="BLR7895 PROTEIN"/>
    <property type="match status" value="1"/>
</dbReference>
<dbReference type="PANTHER" id="PTHR33531">
    <property type="entry name" value="RUBRERYTHRIN SUBFAMILY"/>
    <property type="match status" value="1"/>
</dbReference>
<dbReference type="GO" id="GO:0046872">
    <property type="term" value="F:metal ion binding"/>
    <property type="evidence" value="ECO:0007669"/>
    <property type="project" value="InterPro"/>
</dbReference>
<organism evidence="2 3">
    <name type="scientific">candidate division WOR_3 bacterium SM23_60</name>
    <dbReference type="NCBI Taxonomy" id="1703780"/>
    <lineage>
        <taxon>Bacteria</taxon>
        <taxon>Bacteria division WOR-3</taxon>
    </lineage>
</organism>
<name>A0A0S8G5A0_UNCW3</name>
<feature type="domain" description="Rubrerythrin diiron-binding" evidence="1">
    <location>
        <begin position="9"/>
        <end position="151"/>
    </location>
</feature>
<evidence type="ECO:0000313" key="2">
    <source>
        <dbReference type="EMBL" id="KPK68159.1"/>
    </source>
</evidence>
<evidence type="ECO:0000259" key="1">
    <source>
        <dbReference type="Pfam" id="PF02915"/>
    </source>
</evidence>
<dbReference type="AlphaFoldDB" id="A0A0S8G5A0"/>
<reference evidence="2 3" key="1">
    <citation type="journal article" date="2015" name="Microbiome">
        <title>Genomic resolution of linkages in carbon, nitrogen, and sulfur cycling among widespread estuary sediment bacteria.</title>
        <authorList>
            <person name="Baker B.J."/>
            <person name="Lazar C.S."/>
            <person name="Teske A.P."/>
            <person name="Dick G.J."/>
        </authorList>
    </citation>
    <scope>NUCLEOTIDE SEQUENCE [LARGE SCALE GENOMIC DNA]</scope>
    <source>
        <strain evidence="2">SM23_60</strain>
    </source>
</reference>
<evidence type="ECO:0000313" key="3">
    <source>
        <dbReference type="Proteomes" id="UP000051096"/>
    </source>
</evidence>
<proteinExistence type="predicted"/>
<dbReference type="Pfam" id="PF02915">
    <property type="entry name" value="Rubrerythrin"/>
    <property type="match status" value="1"/>
</dbReference>
<dbReference type="CDD" id="cd01045">
    <property type="entry name" value="Ferritin_like_AB"/>
    <property type="match status" value="1"/>
</dbReference>
<dbReference type="Proteomes" id="UP000051096">
    <property type="component" value="Unassembled WGS sequence"/>
</dbReference>
<dbReference type="GO" id="GO:0016491">
    <property type="term" value="F:oxidoreductase activity"/>
    <property type="evidence" value="ECO:0007669"/>
    <property type="project" value="InterPro"/>
</dbReference>
<dbReference type="InterPro" id="IPR012347">
    <property type="entry name" value="Ferritin-like"/>
</dbReference>
<accession>A0A0S8G5A0</accession>
<gene>
    <name evidence="2" type="ORF">AMJ87_12300</name>
</gene>
<dbReference type="Gene3D" id="1.20.1260.10">
    <property type="match status" value="1"/>
</dbReference>